<reference evidence="6" key="1">
    <citation type="submission" date="2016-11" db="EMBL/GenBank/DDBJ databases">
        <authorList>
            <person name="Varghese N."/>
            <person name="Submissions S."/>
        </authorList>
    </citation>
    <scope>NUCLEOTIDE SEQUENCE [LARGE SCALE GENOMIC DNA]</scope>
    <source>
        <strain evidence="6">DSM 8595</strain>
    </source>
</reference>
<dbReference type="STRING" id="232089.SAMN05443544_1619"/>
<dbReference type="GO" id="GO:0000166">
    <property type="term" value="F:nucleotide binding"/>
    <property type="evidence" value="ECO:0007669"/>
    <property type="project" value="InterPro"/>
</dbReference>
<dbReference type="Pfam" id="PF01408">
    <property type="entry name" value="GFO_IDH_MocA"/>
    <property type="match status" value="1"/>
</dbReference>
<feature type="domain" description="Gfo/Idh/MocA-like oxidoreductase N-terminal" evidence="3">
    <location>
        <begin position="1"/>
        <end position="120"/>
    </location>
</feature>
<dbReference type="GO" id="GO:0016491">
    <property type="term" value="F:oxidoreductase activity"/>
    <property type="evidence" value="ECO:0007669"/>
    <property type="project" value="UniProtKB-KW"/>
</dbReference>
<gene>
    <name evidence="5" type="ORF">SAMN05443544_1619</name>
</gene>
<dbReference type="Proteomes" id="UP000184699">
    <property type="component" value="Unassembled WGS sequence"/>
</dbReference>
<evidence type="ECO:0000259" key="3">
    <source>
        <dbReference type="Pfam" id="PF01408"/>
    </source>
</evidence>
<evidence type="ECO:0000313" key="5">
    <source>
        <dbReference type="EMBL" id="SIN88654.1"/>
    </source>
</evidence>
<proteinExistence type="predicted"/>
<evidence type="ECO:0000256" key="1">
    <source>
        <dbReference type="ARBA" id="ARBA00023002"/>
    </source>
</evidence>
<dbReference type="SUPFAM" id="SSF51735">
    <property type="entry name" value="NAD(P)-binding Rossmann-fold domains"/>
    <property type="match status" value="1"/>
</dbReference>
<evidence type="ECO:0000259" key="4">
    <source>
        <dbReference type="Pfam" id="PF22725"/>
    </source>
</evidence>
<dbReference type="InterPro" id="IPR000683">
    <property type="entry name" value="Gfo/Idh/MocA-like_OxRdtase_N"/>
</dbReference>
<dbReference type="InterPro" id="IPR055170">
    <property type="entry name" value="GFO_IDH_MocA-like_dom"/>
</dbReference>
<dbReference type="Pfam" id="PF22725">
    <property type="entry name" value="GFO_IDH_MocA_C3"/>
    <property type="match status" value="1"/>
</dbReference>
<dbReference type="InterPro" id="IPR050463">
    <property type="entry name" value="Gfo/Idh/MocA_oxidrdct_glycsds"/>
</dbReference>
<dbReference type="RefSeq" id="WP_074259829.1">
    <property type="nucleotide sequence ID" value="NZ_FSRJ01000002.1"/>
</dbReference>
<name>A0A1N6F064_9MICO</name>
<protein>
    <submittedName>
        <fullName evidence="5">Predicted dehydrogenase</fullName>
    </submittedName>
</protein>
<dbReference type="Gene3D" id="3.30.360.10">
    <property type="entry name" value="Dihydrodipicolinate Reductase, domain 2"/>
    <property type="match status" value="1"/>
</dbReference>
<sequence>MRIGLIGAGAVAGYHIGATDSIVGAEVTAVCDLDESTARRAASLARDAAVFTDYRVMIDRADLDAVIVNTPHSLHLPMTVEAARAGLHVLVEKPMATSVADCDTMAAESAAAGVALAVGHIQHFLPDKVAAHELIASGEVGDVLMVRDHRSTDYRPGSRPGWFFSPEVAGGGALFNIGGHCLDRSVWFGGARAVEVSASTVRRFDSPVETDGSISLRLENGVGVSIAVLSDPPGRNDNLAIVCERGVIEADPRAGTSVQIDGHRRMVHEPGHDDIQHAFTAQLRDFIAVVGGAAPTVPLEHARHVVQLVLESYRSAATGAAVRVPEGADVIAAGVAGR</sequence>
<dbReference type="PANTHER" id="PTHR43818">
    <property type="entry name" value="BCDNA.GH03377"/>
    <property type="match status" value="1"/>
</dbReference>
<dbReference type="Gene3D" id="3.40.50.720">
    <property type="entry name" value="NAD(P)-binding Rossmann-like Domain"/>
    <property type="match status" value="1"/>
</dbReference>
<accession>A0A1N6F064</accession>
<dbReference type="OrthoDB" id="9792085at2"/>
<keyword evidence="6" id="KW-1185">Reference proteome</keyword>
<feature type="domain" description="GFO/IDH/MocA-like oxidoreductase" evidence="4">
    <location>
        <begin position="130"/>
        <end position="249"/>
    </location>
</feature>
<dbReference type="PANTHER" id="PTHR43818:SF11">
    <property type="entry name" value="BCDNA.GH03377"/>
    <property type="match status" value="1"/>
</dbReference>
<dbReference type="EMBL" id="FSRJ01000002">
    <property type="protein sequence ID" value="SIN88654.1"/>
    <property type="molecule type" value="Genomic_DNA"/>
</dbReference>
<organism evidence="5 6">
    <name type="scientific">Agromyces cerinus subsp. cerinus</name>
    <dbReference type="NCBI Taxonomy" id="232089"/>
    <lineage>
        <taxon>Bacteria</taxon>
        <taxon>Bacillati</taxon>
        <taxon>Actinomycetota</taxon>
        <taxon>Actinomycetes</taxon>
        <taxon>Micrococcales</taxon>
        <taxon>Microbacteriaceae</taxon>
        <taxon>Agromyces</taxon>
    </lineage>
</organism>
<evidence type="ECO:0000313" key="6">
    <source>
        <dbReference type="Proteomes" id="UP000184699"/>
    </source>
</evidence>
<keyword evidence="1" id="KW-0560">Oxidoreductase</keyword>
<evidence type="ECO:0000256" key="2">
    <source>
        <dbReference type="ARBA" id="ARBA00023027"/>
    </source>
</evidence>
<dbReference type="SUPFAM" id="SSF55347">
    <property type="entry name" value="Glyceraldehyde-3-phosphate dehydrogenase-like, C-terminal domain"/>
    <property type="match status" value="1"/>
</dbReference>
<dbReference type="InterPro" id="IPR036291">
    <property type="entry name" value="NAD(P)-bd_dom_sf"/>
</dbReference>
<dbReference type="AlphaFoldDB" id="A0A1N6F064"/>
<keyword evidence="2" id="KW-0520">NAD</keyword>